<feature type="region of interest" description="Disordered" evidence="1">
    <location>
        <begin position="44"/>
        <end position="72"/>
    </location>
</feature>
<reference evidence="3 4" key="1">
    <citation type="submission" date="2019-04" db="EMBL/GenBank/DDBJ databases">
        <title>Microbes associate with the intestines of laboratory mice.</title>
        <authorList>
            <person name="Navarre W."/>
            <person name="Wong E."/>
            <person name="Huang K."/>
            <person name="Tropini C."/>
            <person name="Ng K."/>
            <person name="Yu B."/>
        </authorList>
    </citation>
    <scope>NUCLEOTIDE SEQUENCE [LARGE SCALE GENOMIC DNA]</scope>
    <source>
        <strain evidence="3 4">NM46_B2-13</strain>
    </source>
</reference>
<evidence type="ECO:0000313" key="3">
    <source>
        <dbReference type="EMBL" id="TGY33748.1"/>
    </source>
</evidence>
<name>A0A4S2CXK0_9MICO</name>
<dbReference type="OrthoDB" id="5082396at2"/>
<dbReference type="AlphaFoldDB" id="A0A4S2CXK0"/>
<evidence type="ECO:0000256" key="2">
    <source>
        <dbReference type="SAM" id="Phobius"/>
    </source>
</evidence>
<dbReference type="Proteomes" id="UP000309893">
    <property type="component" value="Unassembled WGS sequence"/>
</dbReference>
<protein>
    <submittedName>
        <fullName evidence="3">Uncharacterized protein</fullName>
    </submittedName>
</protein>
<keyword evidence="2" id="KW-1133">Transmembrane helix</keyword>
<dbReference type="RefSeq" id="WP_135950034.1">
    <property type="nucleotide sequence ID" value="NZ_SRYO01000012.1"/>
</dbReference>
<gene>
    <name evidence="3" type="ORF">E5344_14180</name>
</gene>
<evidence type="ECO:0000256" key="1">
    <source>
        <dbReference type="SAM" id="MobiDB-lite"/>
    </source>
</evidence>
<proteinExistence type="predicted"/>
<evidence type="ECO:0000313" key="4">
    <source>
        <dbReference type="Proteomes" id="UP000309893"/>
    </source>
</evidence>
<feature type="compositionally biased region" description="Low complexity" evidence="1">
    <location>
        <begin position="45"/>
        <end position="72"/>
    </location>
</feature>
<keyword evidence="2" id="KW-0472">Membrane</keyword>
<feature type="transmembrane region" description="Helical" evidence="2">
    <location>
        <begin position="12"/>
        <end position="37"/>
    </location>
</feature>
<dbReference type="EMBL" id="SRYO01000012">
    <property type="protein sequence ID" value="TGY33748.1"/>
    <property type="molecule type" value="Genomic_DNA"/>
</dbReference>
<accession>A0A4S2CXK0</accession>
<sequence length="186" mass="18722">MHASTPPTTRPRFLVPGIAIAAIIVAVCVIVGLAVVWNSNGTQDAAGTTPAASAEPTPTPTSSTSAPSTASTDYRELCDANGAAAQAKQGTVADDLAATRRQSAAIRALLPMTGVPAEVAAGAEVFAASTDELIGVLEGLAPQTQIADVPVETFTNTQAMQAVGSDPNYQAFIGWTIETCGLALAG</sequence>
<organism evidence="3 4">
    <name type="scientific">Microbacterium laevaniformans</name>
    <dbReference type="NCBI Taxonomy" id="36807"/>
    <lineage>
        <taxon>Bacteria</taxon>
        <taxon>Bacillati</taxon>
        <taxon>Actinomycetota</taxon>
        <taxon>Actinomycetes</taxon>
        <taxon>Micrococcales</taxon>
        <taxon>Microbacteriaceae</taxon>
        <taxon>Microbacterium</taxon>
    </lineage>
</organism>
<keyword evidence="2" id="KW-0812">Transmembrane</keyword>
<comment type="caution">
    <text evidence="3">The sequence shown here is derived from an EMBL/GenBank/DDBJ whole genome shotgun (WGS) entry which is preliminary data.</text>
</comment>